<dbReference type="EMBL" id="LFZN01000083">
    <property type="protein sequence ID" value="KXS99907.1"/>
    <property type="molecule type" value="Genomic_DNA"/>
</dbReference>
<evidence type="ECO:0000313" key="2">
    <source>
        <dbReference type="Proteomes" id="UP000070133"/>
    </source>
</evidence>
<organism evidence="1 2">
    <name type="scientific">Pseudocercospora eumusae</name>
    <dbReference type="NCBI Taxonomy" id="321146"/>
    <lineage>
        <taxon>Eukaryota</taxon>
        <taxon>Fungi</taxon>
        <taxon>Dikarya</taxon>
        <taxon>Ascomycota</taxon>
        <taxon>Pezizomycotina</taxon>
        <taxon>Dothideomycetes</taxon>
        <taxon>Dothideomycetidae</taxon>
        <taxon>Mycosphaerellales</taxon>
        <taxon>Mycosphaerellaceae</taxon>
        <taxon>Pseudocercospora</taxon>
    </lineage>
</organism>
<reference evidence="1 2" key="1">
    <citation type="submission" date="2015-07" db="EMBL/GenBank/DDBJ databases">
        <title>Comparative genomics of the Sigatoka disease complex on banana suggests a link between parallel evolutionary changes in Pseudocercospora fijiensis and Pseudocercospora eumusae and increased virulence on the banana host.</title>
        <authorList>
            <person name="Chang T.-C."/>
            <person name="Salvucci A."/>
            <person name="Crous P.W."/>
            <person name="Stergiopoulos I."/>
        </authorList>
    </citation>
    <scope>NUCLEOTIDE SEQUENCE [LARGE SCALE GENOMIC DNA]</scope>
    <source>
        <strain evidence="1 2">CBS 114824</strain>
    </source>
</reference>
<sequence>MHTQAKSATRVLARDRVFNTAELLEMVLLNLDPDDALVACRINKTCHDTFNGSPLLKRHCFLEQDPNKVASTPITSDFWSAITVNDDGECCEDLFKRWPEGTPTGLYNAFLLQLAFYSDSSENMPTKFFTYFYNQCKELPHIFLHYDDRIQTGNLVFPVWPHLSSADLGSLGQMYFTSHPIPKMKVEIRVPGIYRSYERGRNWLAGIEVTLRNPRVGEAIDVVFGLIAKACLAQKQRKERQRELMTLQYYGPWDRDVEDPSKDMSEDCKVFAREHGLEKWAKVFDERLAGLCIDQVETTDESYYVHRV</sequence>
<dbReference type="AlphaFoldDB" id="A0A139HBT0"/>
<dbReference type="OrthoDB" id="3650408at2759"/>
<accession>A0A139HBT0</accession>
<comment type="caution">
    <text evidence="1">The sequence shown here is derived from an EMBL/GenBank/DDBJ whole genome shotgun (WGS) entry which is preliminary data.</text>
</comment>
<keyword evidence="2" id="KW-1185">Reference proteome</keyword>
<evidence type="ECO:0008006" key="3">
    <source>
        <dbReference type="Google" id="ProtNLM"/>
    </source>
</evidence>
<name>A0A139HBT0_9PEZI</name>
<gene>
    <name evidence="1" type="ORF">AC578_934</name>
</gene>
<evidence type="ECO:0000313" key="1">
    <source>
        <dbReference type="EMBL" id="KXS99907.1"/>
    </source>
</evidence>
<proteinExistence type="predicted"/>
<dbReference type="Proteomes" id="UP000070133">
    <property type="component" value="Unassembled WGS sequence"/>
</dbReference>
<protein>
    <recommendedName>
        <fullName evidence="3">F-box domain-containing protein</fullName>
    </recommendedName>
</protein>